<keyword evidence="1" id="KW-0175">Coiled coil</keyword>
<keyword evidence="4" id="KW-1185">Reference proteome</keyword>
<evidence type="ECO:0000313" key="3">
    <source>
        <dbReference type="EMBL" id="CAH2221084.1"/>
    </source>
</evidence>
<feature type="region of interest" description="Disordered" evidence="2">
    <location>
        <begin position="1"/>
        <end position="54"/>
    </location>
</feature>
<accession>A0AAD1VLT2</accession>
<organism evidence="3 4">
    <name type="scientific">Pelobates cultripes</name>
    <name type="common">Western spadefoot toad</name>
    <dbReference type="NCBI Taxonomy" id="61616"/>
    <lineage>
        <taxon>Eukaryota</taxon>
        <taxon>Metazoa</taxon>
        <taxon>Chordata</taxon>
        <taxon>Craniata</taxon>
        <taxon>Vertebrata</taxon>
        <taxon>Euteleostomi</taxon>
        <taxon>Amphibia</taxon>
        <taxon>Batrachia</taxon>
        <taxon>Anura</taxon>
        <taxon>Pelobatoidea</taxon>
        <taxon>Pelobatidae</taxon>
        <taxon>Pelobates</taxon>
    </lineage>
</organism>
<evidence type="ECO:0000256" key="2">
    <source>
        <dbReference type="SAM" id="MobiDB-lite"/>
    </source>
</evidence>
<reference evidence="3" key="1">
    <citation type="submission" date="2022-03" db="EMBL/GenBank/DDBJ databases">
        <authorList>
            <person name="Alioto T."/>
            <person name="Alioto T."/>
            <person name="Gomez Garrido J."/>
        </authorList>
    </citation>
    <scope>NUCLEOTIDE SEQUENCE</scope>
</reference>
<sequence length="249" mass="27631">MGGSRKSRNSAVAPIFRQKAEKAQAPSLEHSPSDSDSEMSSQAASDRAEAPLTRRDMKGFLADIRKSVAEELDKKLGPIMEGMADLSARTQATETKMAEAMETVQAHGGELQALREQLRSLEESNEDLNNRSRRNNIRSCRAAEARCRTQLGPKPPAQQEHQPDTRTCTIHLFRPQNDPALRAYLHKRATGSDHPTDTGTATTTETALTMRTPSPLEPYRLKTIRHHDGQIIYGWTLDSGPQVLQGRHT</sequence>
<proteinExistence type="predicted"/>
<feature type="coiled-coil region" evidence="1">
    <location>
        <begin position="97"/>
        <end position="138"/>
    </location>
</feature>
<dbReference type="Proteomes" id="UP001295444">
    <property type="component" value="Chromosome 01"/>
</dbReference>
<gene>
    <name evidence="3" type="ORF">PECUL_23A047634</name>
</gene>
<dbReference type="EMBL" id="OW240912">
    <property type="protein sequence ID" value="CAH2221084.1"/>
    <property type="molecule type" value="Genomic_DNA"/>
</dbReference>
<name>A0AAD1VLT2_PELCU</name>
<evidence type="ECO:0000313" key="4">
    <source>
        <dbReference type="Proteomes" id="UP001295444"/>
    </source>
</evidence>
<dbReference type="AlphaFoldDB" id="A0AAD1VLT2"/>
<evidence type="ECO:0000256" key="1">
    <source>
        <dbReference type="SAM" id="Coils"/>
    </source>
</evidence>
<protein>
    <submittedName>
        <fullName evidence="3">Uncharacterized protein</fullName>
    </submittedName>
</protein>